<feature type="compositionally biased region" description="Basic residues" evidence="5">
    <location>
        <begin position="342"/>
        <end position="363"/>
    </location>
</feature>
<dbReference type="HAMAP" id="MF_00909">
    <property type="entry name" value="FtsZ"/>
    <property type="match status" value="1"/>
</dbReference>
<dbReference type="AlphaFoldDB" id="A0A1G2DZ95"/>
<feature type="compositionally biased region" description="Basic and acidic residues" evidence="5">
    <location>
        <begin position="393"/>
        <end position="412"/>
    </location>
</feature>
<feature type="binding site" evidence="4">
    <location>
        <position position="206"/>
    </location>
    <ligand>
        <name>GTP</name>
        <dbReference type="ChEBI" id="CHEBI:37565"/>
    </ligand>
</feature>
<dbReference type="Pfam" id="PF00091">
    <property type="entry name" value="Tubulin"/>
    <property type="match status" value="1"/>
</dbReference>
<dbReference type="PANTHER" id="PTHR30314">
    <property type="entry name" value="CELL DIVISION PROTEIN FTSZ-RELATED"/>
    <property type="match status" value="1"/>
</dbReference>
<dbReference type="PRINTS" id="PR00423">
    <property type="entry name" value="CELLDVISFTSZ"/>
</dbReference>
<dbReference type="SUPFAM" id="SSF52490">
    <property type="entry name" value="Tubulin nucleotide-binding domain-like"/>
    <property type="match status" value="1"/>
</dbReference>
<accession>A0A1G2DZ95</accession>
<dbReference type="GO" id="GO:0003924">
    <property type="term" value="F:GTPase activity"/>
    <property type="evidence" value="ECO:0007669"/>
    <property type="project" value="UniProtKB-UniRule"/>
</dbReference>
<dbReference type="InterPro" id="IPR036525">
    <property type="entry name" value="Tubulin/FtsZ_GTPase_sf"/>
</dbReference>
<comment type="function">
    <text evidence="4">Essential cell division protein that forms a contractile ring structure (Z ring) at the future cell division site. The regulation of the ring assembly controls the timing and the location of cell division. One of the functions of the FtsZ ring is to recruit other cell division proteins to the septum to produce a new cell wall between the dividing cells. Binds GTP and shows GTPase activity.</text>
</comment>
<dbReference type="CDD" id="cd02201">
    <property type="entry name" value="FtsZ_type1"/>
    <property type="match status" value="1"/>
</dbReference>
<comment type="similarity">
    <text evidence="1 4">Belongs to the FtsZ family.</text>
</comment>
<keyword evidence="2 4" id="KW-0547">Nucleotide-binding</keyword>
<dbReference type="InterPro" id="IPR003008">
    <property type="entry name" value="Tubulin_FtsZ_GTPase"/>
</dbReference>
<dbReference type="Gene3D" id="3.40.50.1440">
    <property type="entry name" value="Tubulin/FtsZ, GTPase domain"/>
    <property type="match status" value="1"/>
</dbReference>
<feature type="compositionally biased region" description="Basic residues" evidence="5">
    <location>
        <begin position="372"/>
        <end position="392"/>
    </location>
</feature>
<feature type="binding site" evidence="4">
    <location>
        <begin position="127"/>
        <end position="129"/>
    </location>
    <ligand>
        <name>GTP</name>
        <dbReference type="ChEBI" id="CHEBI:37565"/>
    </ligand>
</feature>
<dbReference type="GO" id="GO:0005737">
    <property type="term" value="C:cytoplasm"/>
    <property type="evidence" value="ECO:0007669"/>
    <property type="project" value="UniProtKB-SubCell"/>
</dbReference>
<protein>
    <recommendedName>
        <fullName evidence="4">Cell division protein FtsZ</fullName>
    </recommendedName>
</protein>
<evidence type="ECO:0000256" key="1">
    <source>
        <dbReference type="ARBA" id="ARBA00009690"/>
    </source>
</evidence>
<keyword evidence="3 4" id="KW-0342">GTP-binding</keyword>
<comment type="subcellular location">
    <subcellularLocation>
        <location evidence="4">Cytoplasm</location>
    </subcellularLocation>
    <text evidence="4">Assembles at midcell at the inner surface of the cytoplasmic membrane.</text>
</comment>
<proteinExistence type="inferred from homology"/>
<dbReference type="Proteomes" id="UP000176662">
    <property type="component" value="Unassembled WGS sequence"/>
</dbReference>
<dbReference type="GO" id="GO:0005525">
    <property type="term" value="F:GTP binding"/>
    <property type="evidence" value="ECO:0007669"/>
    <property type="project" value="UniProtKB-UniRule"/>
</dbReference>
<evidence type="ECO:0000256" key="3">
    <source>
        <dbReference type="ARBA" id="ARBA00023134"/>
    </source>
</evidence>
<evidence type="ECO:0000256" key="5">
    <source>
        <dbReference type="SAM" id="MobiDB-lite"/>
    </source>
</evidence>
<dbReference type="GO" id="GO:0000917">
    <property type="term" value="P:division septum assembly"/>
    <property type="evidence" value="ECO:0007669"/>
    <property type="project" value="UniProtKB-KW"/>
</dbReference>
<feature type="binding site" evidence="4">
    <location>
        <position position="162"/>
    </location>
    <ligand>
        <name>GTP</name>
        <dbReference type="ChEBI" id="CHEBI:37565"/>
    </ligand>
</feature>
<comment type="caution">
    <text evidence="8">The sequence shown here is derived from an EMBL/GenBank/DDBJ whole genome shotgun (WGS) entry which is preliminary data.</text>
</comment>
<dbReference type="InterPro" id="IPR045061">
    <property type="entry name" value="FtsZ/CetZ"/>
</dbReference>
<keyword evidence="4" id="KW-0131">Cell cycle</keyword>
<feature type="binding site" evidence="4">
    <location>
        <begin position="40"/>
        <end position="44"/>
    </location>
    <ligand>
        <name>GTP</name>
        <dbReference type="ChEBI" id="CHEBI:37565"/>
    </ligand>
</feature>
<dbReference type="GO" id="GO:0051258">
    <property type="term" value="P:protein polymerization"/>
    <property type="evidence" value="ECO:0007669"/>
    <property type="project" value="UniProtKB-UniRule"/>
</dbReference>
<keyword evidence="4" id="KW-0963">Cytoplasm</keyword>
<evidence type="ECO:0000256" key="2">
    <source>
        <dbReference type="ARBA" id="ARBA00022741"/>
    </source>
</evidence>
<dbReference type="EMBL" id="MHLX01000024">
    <property type="protein sequence ID" value="OGZ18843.1"/>
    <property type="molecule type" value="Genomic_DNA"/>
</dbReference>
<evidence type="ECO:0000259" key="7">
    <source>
        <dbReference type="SMART" id="SM00865"/>
    </source>
</evidence>
<evidence type="ECO:0000256" key="4">
    <source>
        <dbReference type="HAMAP-Rule" id="MF_00909"/>
    </source>
</evidence>
<dbReference type="SMART" id="SM00864">
    <property type="entry name" value="Tubulin"/>
    <property type="match status" value="1"/>
</dbReference>
<dbReference type="Pfam" id="PF12327">
    <property type="entry name" value="FtsZ_C"/>
    <property type="match status" value="1"/>
</dbReference>
<dbReference type="GO" id="GO:0043093">
    <property type="term" value="P:FtsZ-dependent cytokinesis"/>
    <property type="evidence" value="ECO:0007669"/>
    <property type="project" value="UniProtKB-UniRule"/>
</dbReference>
<keyword evidence="4" id="KW-0132">Cell division</keyword>
<evidence type="ECO:0000259" key="6">
    <source>
        <dbReference type="SMART" id="SM00864"/>
    </source>
</evidence>
<feature type="compositionally biased region" description="Basic and acidic residues" evidence="5">
    <location>
        <begin position="427"/>
        <end position="436"/>
    </location>
</feature>
<feature type="region of interest" description="Disordered" evidence="5">
    <location>
        <begin position="342"/>
        <end position="449"/>
    </location>
</feature>
<keyword evidence="4" id="KW-0717">Septation</keyword>
<sequence length="449" mass="50080">MAKKHKKISKKKVLKPANPEKTLKEEQIKRTKIRVIGIGGGGGNIVSEISSKISKASFVVANTDTKSLKGCSRKVGKFQFGQGLTHGLGTGMNVELGKEAALSEKERIKNLLKDNDLCILVASLGGGTGSGAVSTFARLSKNMGNLTFGIFTLPFKFEGEKKMEIAINSLKEVKNHLNAIAIIPNEKVFQIINKDTPLKEALSVINKFLSESLGGLIETIYEPGLINIDFADFRTIMEGRGRLAYLNTVEVQRKEGAIKDIAIKVLNSPLYPYTIRGAKGVLFNIAGERNLSLSDVNQISKAISELVNPEAKIIFGIAQNKKYSNVIKTILLATGCGMKIGSSKKRKAERQKPIKRKVRRKPKEQKTEKPKTIVKKKRTVRKKKIKVRKKRKQEMPETEKEESANIENDKVRKNALQIRQEADDLEKEMAEKEKVWESPAFLRRKTEKE</sequence>
<dbReference type="PANTHER" id="PTHR30314:SF3">
    <property type="entry name" value="MITOCHONDRIAL DIVISION PROTEIN FSZA"/>
    <property type="match status" value="1"/>
</dbReference>
<dbReference type="InterPro" id="IPR024757">
    <property type="entry name" value="FtsZ_C"/>
</dbReference>
<dbReference type="InterPro" id="IPR018316">
    <property type="entry name" value="Tubulin/FtsZ_2-layer-sand-dom"/>
</dbReference>
<dbReference type="GO" id="GO:0032153">
    <property type="term" value="C:cell division site"/>
    <property type="evidence" value="ECO:0007669"/>
    <property type="project" value="UniProtKB-UniRule"/>
</dbReference>
<organism evidence="8 9">
    <name type="scientific">Candidatus Nealsonbacteria bacterium RBG_13_38_11</name>
    <dbReference type="NCBI Taxonomy" id="1801662"/>
    <lineage>
        <taxon>Bacteria</taxon>
        <taxon>Candidatus Nealsoniibacteriota</taxon>
    </lineage>
</organism>
<gene>
    <name evidence="4" type="primary">ftsZ</name>
    <name evidence="8" type="ORF">A2Z68_00635</name>
</gene>
<name>A0A1G2DZ95_9BACT</name>
<feature type="domain" description="Tubulin/FtsZ 2-layer sandwich" evidence="7">
    <location>
        <begin position="226"/>
        <end position="345"/>
    </location>
</feature>
<dbReference type="SUPFAM" id="SSF55307">
    <property type="entry name" value="Tubulin C-terminal domain-like"/>
    <property type="match status" value="1"/>
</dbReference>
<comment type="subunit">
    <text evidence="4">Homodimer. Polymerizes to form a dynamic ring structure in a strictly GTP-dependent manner. Interacts directly with several other division proteins.</text>
</comment>
<reference evidence="8 9" key="1">
    <citation type="journal article" date="2016" name="Nat. Commun.">
        <title>Thousands of microbial genomes shed light on interconnected biogeochemical processes in an aquifer system.</title>
        <authorList>
            <person name="Anantharaman K."/>
            <person name="Brown C.T."/>
            <person name="Hug L.A."/>
            <person name="Sharon I."/>
            <person name="Castelle C.J."/>
            <person name="Probst A.J."/>
            <person name="Thomas B.C."/>
            <person name="Singh A."/>
            <person name="Wilkins M.J."/>
            <person name="Karaoz U."/>
            <person name="Brodie E.L."/>
            <person name="Williams K.H."/>
            <person name="Hubbard S.S."/>
            <person name="Banfield J.F."/>
        </authorList>
    </citation>
    <scope>NUCLEOTIDE SEQUENCE [LARGE SCALE GENOMIC DNA]</scope>
</reference>
<feature type="domain" description="Tubulin/FtsZ GTPase" evidence="6">
    <location>
        <begin position="32"/>
        <end position="224"/>
    </location>
</feature>
<evidence type="ECO:0000313" key="8">
    <source>
        <dbReference type="EMBL" id="OGZ18843.1"/>
    </source>
</evidence>
<dbReference type="InterPro" id="IPR008280">
    <property type="entry name" value="Tub_FtsZ_C"/>
</dbReference>
<dbReference type="InterPro" id="IPR000158">
    <property type="entry name" value="Cell_div_FtsZ"/>
</dbReference>
<evidence type="ECO:0000313" key="9">
    <source>
        <dbReference type="Proteomes" id="UP000176662"/>
    </source>
</evidence>
<feature type="binding site" evidence="4">
    <location>
        <position position="158"/>
    </location>
    <ligand>
        <name>GTP</name>
        <dbReference type="ChEBI" id="CHEBI:37565"/>
    </ligand>
</feature>
<dbReference type="SMART" id="SM00865">
    <property type="entry name" value="Tubulin_C"/>
    <property type="match status" value="1"/>
</dbReference>